<accession>K6WC86</accession>
<evidence type="ECO:0000313" key="3">
    <source>
        <dbReference type="Proteomes" id="UP000008495"/>
    </source>
</evidence>
<evidence type="ECO:0000256" key="1">
    <source>
        <dbReference type="SAM" id="Coils"/>
    </source>
</evidence>
<feature type="coiled-coil region" evidence="1">
    <location>
        <begin position="3"/>
        <end position="30"/>
    </location>
</feature>
<protein>
    <submittedName>
        <fullName evidence="2">Uncharacterized protein</fullName>
    </submittedName>
</protein>
<keyword evidence="3" id="KW-1185">Reference proteome</keyword>
<name>K6WC86_9MICO</name>
<dbReference type="RefSeq" id="WP_006504220.1">
    <property type="nucleotide sequence ID" value="NZ_BAGZ01000026.1"/>
</dbReference>
<reference evidence="2 3" key="1">
    <citation type="submission" date="2012-08" db="EMBL/GenBank/DDBJ databases">
        <title>Whole genome shotgun sequence of Austwickia chelonae NBRC 105200.</title>
        <authorList>
            <person name="Yoshida I."/>
            <person name="Hosoyama A."/>
            <person name="Tsuchikane K."/>
            <person name="Katsumata H."/>
            <person name="Ando Y."/>
            <person name="Ohji S."/>
            <person name="Hamada M."/>
            <person name="Tamura T."/>
            <person name="Yamazoe A."/>
            <person name="Yamazaki S."/>
            <person name="Fujita N."/>
        </authorList>
    </citation>
    <scope>NUCLEOTIDE SEQUENCE [LARGE SCALE GENOMIC DNA]</scope>
    <source>
        <strain evidence="2 3">NBRC 105200</strain>
    </source>
</reference>
<dbReference type="STRING" id="100225.SAMN05421595_0225"/>
<keyword evidence="1" id="KW-0175">Coiled coil</keyword>
<comment type="caution">
    <text evidence="2">The sequence shown here is derived from an EMBL/GenBank/DDBJ whole genome shotgun (WGS) entry which is preliminary data.</text>
</comment>
<gene>
    <name evidence="2" type="ORF">AUCHE_26_00130</name>
</gene>
<dbReference type="AlphaFoldDB" id="K6WC86"/>
<sequence>MTIAAWEAALTRMEDELDAQEEALRTGQLTEVAAFEPPDSLGPLPAQLADRVNTLIQRTGLLATFVQYQLVATDADLRYERRETKHAGAQALYLDRTF</sequence>
<dbReference type="Proteomes" id="UP000008495">
    <property type="component" value="Unassembled WGS sequence"/>
</dbReference>
<dbReference type="EMBL" id="BAGZ01000026">
    <property type="protein sequence ID" value="GAB79462.1"/>
    <property type="molecule type" value="Genomic_DNA"/>
</dbReference>
<dbReference type="eggNOG" id="ENOG5031QPJ">
    <property type="taxonomic scope" value="Bacteria"/>
</dbReference>
<dbReference type="OrthoDB" id="5147754at2"/>
<evidence type="ECO:0000313" key="2">
    <source>
        <dbReference type="EMBL" id="GAB79462.1"/>
    </source>
</evidence>
<organism evidence="2 3">
    <name type="scientific">Austwickia chelonae NBRC 105200</name>
    <dbReference type="NCBI Taxonomy" id="1184607"/>
    <lineage>
        <taxon>Bacteria</taxon>
        <taxon>Bacillati</taxon>
        <taxon>Actinomycetota</taxon>
        <taxon>Actinomycetes</taxon>
        <taxon>Micrococcales</taxon>
        <taxon>Dermatophilaceae</taxon>
        <taxon>Austwickia</taxon>
    </lineage>
</organism>
<proteinExistence type="predicted"/>